<evidence type="ECO:0000313" key="3">
    <source>
        <dbReference type="Proteomes" id="UP000038009"/>
    </source>
</evidence>
<feature type="compositionally biased region" description="Basic and acidic residues" evidence="1">
    <location>
        <begin position="453"/>
        <end position="464"/>
    </location>
</feature>
<proteinExistence type="predicted"/>
<gene>
    <name evidence="2" type="ORF">ABL78_7170</name>
</gene>
<dbReference type="OrthoDB" id="10624401at2759"/>
<evidence type="ECO:0000313" key="2">
    <source>
        <dbReference type="EMBL" id="KPI83788.1"/>
    </source>
</evidence>
<dbReference type="Proteomes" id="UP000038009">
    <property type="component" value="Unassembled WGS sequence"/>
</dbReference>
<feature type="compositionally biased region" description="Low complexity" evidence="1">
    <location>
        <begin position="355"/>
        <end position="366"/>
    </location>
</feature>
<accession>A0A0N1I110</accession>
<reference evidence="2 3" key="1">
    <citation type="journal article" date="2015" name="PLoS Pathog.">
        <title>Leptomonas seymouri: Adaptations to the Dixenous Life Cycle Analyzed by Genome Sequencing, Transcriptome Profiling and Co-infection with Leishmania donovani.</title>
        <authorList>
            <person name="Kraeva N."/>
            <person name="Butenko A."/>
            <person name="Hlavacova J."/>
            <person name="Kostygov A."/>
            <person name="Myskova J."/>
            <person name="Grybchuk D."/>
            <person name="Lestinova T."/>
            <person name="Votypka J."/>
            <person name="Volf P."/>
            <person name="Opperdoes F."/>
            <person name="Flegontov P."/>
            <person name="Lukes J."/>
            <person name="Yurchenko V."/>
        </authorList>
    </citation>
    <scope>NUCLEOTIDE SEQUENCE [LARGE SCALE GENOMIC DNA]</scope>
    <source>
        <strain evidence="2 3">ATCC 30220</strain>
    </source>
</reference>
<keyword evidence="3" id="KW-1185">Reference proteome</keyword>
<sequence length="616" mass="66297">MTARDELSSFFATSLMNIKAQCPSGQSKIVAPTAEERQLLNCNSYGTFAIPLGTFRRHDDVAAYLCRYGSVLQGAGVGAPSTAPAPTTTSRLVWDGSSSSSSSASSDRGLTNCRMSYADYNGVSLLGDRWGSGAYHFQSSSPTALSAKRRTATESVILPAIPATSKSSQPLTFSNPINTARAPTPLPIAVDFSSDDNDELLPNENKTQQFFRLAQRHRDQRVRLMDRQERQHRGQHAAKLQALLASKRGGTASAESAPPPQPPPSEREMVLPKLPRAPQLPPRPDAARRAPLSTAKLQLQSPCCTMPPPAAPATQQPYVYYLPRNGACMVGRHDSDCALAVNGFQTVASEEESESSSGSSSTYSDSGDSDSDSTLAEERELWGVCPLRDFPRVKSPDWAALCSSSESSDSDDENTSECEESGSAASSEEGGGADVEAVFVAPPSPDSAMLAQRDARPPLKKPDDSSTLTKARAEASMYALKVHRSADAGLTVNSSRDTASSTVNLPDSSPTSSSLFTIAQSDSRNNGLPNRLRPFAILALQQQQQHPNPSSPKSAKAYHRLLQPLQRHREGAEKDREGSIAKFFLCPRITSRGEAPTERLRLHRPNGLLHPFKGML</sequence>
<feature type="compositionally biased region" description="Low complexity" evidence="1">
    <location>
        <begin position="97"/>
        <end position="106"/>
    </location>
</feature>
<dbReference type="AlphaFoldDB" id="A0A0N1I110"/>
<dbReference type="EMBL" id="LJSK01000325">
    <property type="protein sequence ID" value="KPI83788.1"/>
    <property type="molecule type" value="Genomic_DNA"/>
</dbReference>
<feature type="compositionally biased region" description="Low complexity" evidence="1">
    <location>
        <begin position="79"/>
        <end position="90"/>
    </location>
</feature>
<name>A0A0N1I110_LEPSE</name>
<dbReference type="OMA" id="ERELWGV"/>
<comment type="caution">
    <text evidence="2">The sequence shown here is derived from an EMBL/GenBank/DDBJ whole genome shotgun (WGS) entry which is preliminary data.</text>
</comment>
<organism evidence="2 3">
    <name type="scientific">Leptomonas seymouri</name>
    <dbReference type="NCBI Taxonomy" id="5684"/>
    <lineage>
        <taxon>Eukaryota</taxon>
        <taxon>Discoba</taxon>
        <taxon>Euglenozoa</taxon>
        <taxon>Kinetoplastea</taxon>
        <taxon>Metakinetoplastina</taxon>
        <taxon>Trypanosomatida</taxon>
        <taxon>Trypanosomatidae</taxon>
        <taxon>Leishmaniinae</taxon>
        <taxon>Leptomonas</taxon>
    </lineage>
</organism>
<feature type="region of interest" description="Disordered" evidence="1">
    <location>
        <begin position="247"/>
        <end position="269"/>
    </location>
</feature>
<evidence type="ECO:0000256" key="1">
    <source>
        <dbReference type="SAM" id="MobiDB-lite"/>
    </source>
</evidence>
<feature type="compositionally biased region" description="Acidic residues" evidence="1">
    <location>
        <begin position="408"/>
        <end position="420"/>
    </location>
</feature>
<feature type="region of interest" description="Disordered" evidence="1">
    <location>
        <begin position="493"/>
        <end position="513"/>
    </location>
</feature>
<feature type="region of interest" description="Disordered" evidence="1">
    <location>
        <begin position="76"/>
        <end position="108"/>
    </location>
</feature>
<feature type="region of interest" description="Disordered" evidence="1">
    <location>
        <begin position="401"/>
        <end position="472"/>
    </location>
</feature>
<protein>
    <submittedName>
        <fullName evidence="2">Uncharacterized protein</fullName>
    </submittedName>
</protein>
<dbReference type="VEuPathDB" id="TriTrypDB:Lsey_0325_0060"/>
<feature type="region of interest" description="Disordered" evidence="1">
    <location>
        <begin position="348"/>
        <end position="376"/>
    </location>
</feature>